<proteinExistence type="inferred from homology"/>
<dbReference type="AlphaFoldDB" id="A0A7C1FK69"/>
<evidence type="ECO:0000256" key="2">
    <source>
        <dbReference type="ARBA" id="ARBA00022679"/>
    </source>
</evidence>
<dbReference type="EC" id="2.3.1.-" evidence="4"/>
<dbReference type="GO" id="GO:0046353">
    <property type="term" value="F:aminoglycoside 3-N-acetyltransferase activity"/>
    <property type="evidence" value="ECO:0007669"/>
    <property type="project" value="UniProtKB-EC"/>
</dbReference>
<evidence type="ECO:0000256" key="4">
    <source>
        <dbReference type="RuleBase" id="RU365031"/>
    </source>
</evidence>
<accession>A0A7C1FK69</accession>
<keyword evidence="4" id="KW-0046">Antibiotic resistance</keyword>
<comment type="caution">
    <text evidence="5">The sequence shown here is derived from an EMBL/GenBank/DDBJ whole genome shotgun (WGS) entry which is preliminary data.</text>
</comment>
<dbReference type="InterPro" id="IPR003679">
    <property type="entry name" value="Amioglycoside_AcTrfase"/>
</dbReference>
<dbReference type="PANTHER" id="PTHR11104">
    <property type="entry name" value="AMINOGLYCOSIDE N3-ACETYLTRANSFERASE"/>
    <property type="match status" value="1"/>
</dbReference>
<sequence length="258" mass="28332">MTQTLSVAQLVRQLEALGVKAGGVLLVHCAFSQVKPVENGPLGLITALQAAIGPHGTLVMPSMTDEDEQVFDPGRTPCLGMGVVADLFWRLPGVLRSNSPHAFAAWGRFASEIVAPHPIDIPHGLDSPVGRVYELDGQVLLLGIDHTANTTVHLAENLAGVRYRRRKRTPTLESGQLRWIEYGEVDHCCENFRLVDAWLNEQGLQRMGQIGHARARLARSRDIVRVVVEQLRRNETAFLHPFGVDEECDEARASLASA</sequence>
<protein>
    <recommendedName>
        <fullName evidence="4">Aminoglycoside N(3)-acetyltransferase</fullName>
        <ecNumber evidence="4">2.3.1.-</ecNumber>
    </recommendedName>
</protein>
<comment type="similarity">
    <text evidence="1 4">Belongs to the antibiotic N-acetyltransferase family.</text>
</comment>
<evidence type="ECO:0000256" key="3">
    <source>
        <dbReference type="ARBA" id="ARBA00023315"/>
    </source>
</evidence>
<organism evidence="5">
    <name type="scientific">Caldilinea aerophila</name>
    <dbReference type="NCBI Taxonomy" id="133453"/>
    <lineage>
        <taxon>Bacteria</taxon>
        <taxon>Bacillati</taxon>
        <taxon>Chloroflexota</taxon>
        <taxon>Caldilineae</taxon>
        <taxon>Caldilineales</taxon>
        <taxon>Caldilineaceae</taxon>
        <taxon>Caldilinea</taxon>
    </lineage>
</organism>
<evidence type="ECO:0000313" key="5">
    <source>
        <dbReference type="EMBL" id="HDX32874.1"/>
    </source>
</evidence>
<keyword evidence="3 4" id="KW-0012">Acyltransferase</keyword>
<reference evidence="5" key="1">
    <citation type="journal article" date="2020" name="mSystems">
        <title>Genome- and Community-Level Interaction Insights into Carbon Utilization and Element Cycling Functions of Hydrothermarchaeota in Hydrothermal Sediment.</title>
        <authorList>
            <person name="Zhou Z."/>
            <person name="Liu Y."/>
            <person name="Xu W."/>
            <person name="Pan J."/>
            <person name="Luo Z.H."/>
            <person name="Li M."/>
        </authorList>
    </citation>
    <scope>NUCLEOTIDE SEQUENCE [LARGE SCALE GENOMIC DNA]</scope>
    <source>
        <strain evidence="5">SpSt-289</strain>
    </source>
</reference>
<dbReference type="InterPro" id="IPR028345">
    <property type="entry name" value="Antibiotic_NAT-like"/>
</dbReference>
<dbReference type="EMBL" id="DSMG01000163">
    <property type="protein sequence ID" value="HDX32874.1"/>
    <property type="molecule type" value="Genomic_DNA"/>
</dbReference>
<comment type="catalytic activity">
    <reaction evidence="4">
        <text>a 2-deoxystreptamine antibiotic + acetyl-CoA = an N(3)-acetyl-2-deoxystreptamine antibiotic + CoA + H(+)</text>
        <dbReference type="Rhea" id="RHEA:12665"/>
        <dbReference type="ChEBI" id="CHEBI:15378"/>
        <dbReference type="ChEBI" id="CHEBI:57287"/>
        <dbReference type="ChEBI" id="CHEBI:57288"/>
        <dbReference type="ChEBI" id="CHEBI:57921"/>
        <dbReference type="ChEBI" id="CHEBI:77452"/>
        <dbReference type="EC" id="2.3.1.81"/>
    </reaction>
</comment>
<keyword evidence="2 4" id="KW-0808">Transferase</keyword>
<name>A0A7C1FK69_9CHLR</name>
<gene>
    <name evidence="5" type="ORF">ENQ20_15505</name>
</gene>
<dbReference type="Pfam" id="PF02522">
    <property type="entry name" value="Antibiotic_NAT"/>
    <property type="match status" value="1"/>
</dbReference>
<evidence type="ECO:0000256" key="1">
    <source>
        <dbReference type="ARBA" id="ARBA00006383"/>
    </source>
</evidence>
<dbReference type="SUPFAM" id="SSF110710">
    <property type="entry name" value="TTHA0583/YokD-like"/>
    <property type="match status" value="1"/>
</dbReference>
<dbReference type="GO" id="GO:0046677">
    <property type="term" value="P:response to antibiotic"/>
    <property type="evidence" value="ECO:0007669"/>
    <property type="project" value="UniProtKB-KW"/>
</dbReference>
<dbReference type="PANTHER" id="PTHR11104:SF0">
    <property type="entry name" value="SPBETA PROPHAGE-DERIVED AMINOGLYCOSIDE N(3')-ACETYLTRANSFERASE-LIKE PROTEIN YOKD"/>
    <property type="match status" value="1"/>
</dbReference>